<dbReference type="AlphaFoldDB" id="Q4SBG0"/>
<evidence type="ECO:0000256" key="1">
    <source>
        <dbReference type="SAM" id="MobiDB-lite"/>
    </source>
</evidence>
<dbReference type="EMBL" id="CAAE01014674">
    <property type="protein sequence ID" value="CAG02022.1"/>
    <property type="molecule type" value="Genomic_DNA"/>
</dbReference>
<comment type="caution">
    <text evidence="2">The sequence shown here is derived from an EMBL/GenBank/DDBJ whole genome shotgun (WGS) entry which is preliminary data.</text>
</comment>
<gene>
    <name evidence="2" type="ORF">GSTENG00020981001</name>
</gene>
<sequence>MCALRHPFLDFLTPPPQVHPTGLGLSTYTPPFFHFPGSLVFLEDAGRPSPATLQTQLTEGRSRATPQGPNSPFECV</sequence>
<dbReference type="KEGG" id="tng:GSTEN00020981G001"/>
<reference evidence="2" key="2">
    <citation type="submission" date="2004-02" db="EMBL/GenBank/DDBJ databases">
        <authorList>
            <consortium name="Genoscope"/>
            <consortium name="Whitehead Institute Centre for Genome Research"/>
        </authorList>
    </citation>
    <scope>NUCLEOTIDE SEQUENCE</scope>
</reference>
<organism evidence="2">
    <name type="scientific">Tetraodon nigroviridis</name>
    <name type="common">Spotted green pufferfish</name>
    <name type="synonym">Chelonodon nigroviridis</name>
    <dbReference type="NCBI Taxonomy" id="99883"/>
    <lineage>
        <taxon>Eukaryota</taxon>
        <taxon>Metazoa</taxon>
        <taxon>Chordata</taxon>
        <taxon>Craniata</taxon>
        <taxon>Vertebrata</taxon>
        <taxon>Euteleostomi</taxon>
        <taxon>Actinopterygii</taxon>
        <taxon>Neopterygii</taxon>
        <taxon>Teleostei</taxon>
        <taxon>Neoteleostei</taxon>
        <taxon>Acanthomorphata</taxon>
        <taxon>Eupercaria</taxon>
        <taxon>Tetraodontiformes</taxon>
        <taxon>Tetradontoidea</taxon>
        <taxon>Tetraodontidae</taxon>
        <taxon>Tetraodon</taxon>
    </lineage>
</organism>
<accession>Q4SBG0</accession>
<protein>
    <submittedName>
        <fullName evidence="2">(spotted green pufferfish) hypothetical protein</fullName>
    </submittedName>
</protein>
<feature type="region of interest" description="Disordered" evidence="1">
    <location>
        <begin position="50"/>
        <end position="76"/>
    </location>
</feature>
<feature type="compositionally biased region" description="Polar residues" evidence="1">
    <location>
        <begin position="51"/>
        <end position="70"/>
    </location>
</feature>
<proteinExistence type="predicted"/>
<name>Q4SBG0_TETNG</name>
<evidence type="ECO:0000313" key="2">
    <source>
        <dbReference type="EMBL" id="CAG02022.1"/>
    </source>
</evidence>
<reference evidence="2" key="1">
    <citation type="journal article" date="2004" name="Nature">
        <title>Genome duplication in the teleost fish Tetraodon nigroviridis reveals the early vertebrate proto-karyotype.</title>
        <authorList>
            <person name="Jaillon O."/>
            <person name="Aury J.-M."/>
            <person name="Brunet F."/>
            <person name="Petit J.-L."/>
            <person name="Stange-Thomann N."/>
            <person name="Mauceli E."/>
            <person name="Bouneau L."/>
            <person name="Fischer C."/>
            <person name="Ozouf-Costaz C."/>
            <person name="Bernot A."/>
            <person name="Nicaud S."/>
            <person name="Jaffe D."/>
            <person name="Fisher S."/>
            <person name="Lutfalla G."/>
            <person name="Dossat C."/>
            <person name="Segurens B."/>
            <person name="Dasilva C."/>
            <person name="Salanoubat M."/>
            <person name="Levy M."/>
            <person name="Boudet N."/>
            <person name="Castellano S."/>
            <person name="Anthouard V."/>
            <person name="Jubin C."/>
            <person name="Castelli V."/>
            <person name="Katinka M."/>
            <person name="Vacherie B."/>
            <person name="Biemont C."/>
            <person name="Skalli Z."/>
            <person name="Cattolico L."/>
            <person name="Poulain J."/>
            <person name="De Berardinis V."/>
            <person name="Cruaud C."/>
            <person name="Duprat S."/>
            <person name="Brottier P."/>
            <person name="Coutanceau J.-P."/>
            <person name="Gouzy J."/>
            <person name="Parra G."/>
            <person name="Lardier G."/>
            <person name="Chapple C."/>
            <person name="McKernan K.J."/>
            <person name="McEwan P."/>
            <person name="Bosak S."/>
            <person name="Kellis M."/>
            <person name="Volff J.-N."/>
            <person name="Guigo R."/>
            <person name="Zody M.C."/>
            <person name="Mesirov J."/>
            <person name="Lindblad-Toh K."/>
            <person name="Birren B."/>
            <person name="Nusbaum C."/>
            <person name="Kahn D."/>
            <person name="Robinson-Rechavi M."/>
            <person name="Laudet V."/>
            <person name="Schachter V."/>
            <person name="Quetier F."/>
            <person name="Saurin W."/>
            <person name="Scarpelli C."/>
            <person name="Wincker P."/>
            <person name="Lander E.S."/>
            <person name="Weissenbach J."/>
            <person name="Roest Crollius H."/>
        </authorList>
    </citation>
    <scope>NUCLEOTIDE SEQUENCE [LARGE SCALE GENOMIC DNA]</scope>
</reference>